<evidence type="ECO:0000313" key="7">
    <source>
        <dbReference type="Proteomes" id="UP000001114"/>
    </source>
</evidence>
<keyword evidence="2" id="KW-0808">Transferase</keyword>
<dbReference type="AlphaFoldDB" id="A6VNX8"/>
<feature type="domain" description="HipA N-terminal subdomain 1" evidence="5">
    <location>
        <begin position="9"/>
        <end position="105"/>
    </location>
</feature>
<evidence type="ECO:0000313" key="6">
    <source>
        <dbReference type="EMBL" id="ABR74675.1"/>
    </source>
</evidence>
<gene>
    <name evidence="6" type="ordered locus">Asuc_1315</name>
</gene>
<dbReference type="CDD" id="cd17808">
    <property type="entry name" value="HipA_Ec_like"/>
    <property type="match status" value="1"/>
</dbReference>
<dbReference type="GO" id="GO:0004674">
    <property type="term" value="F:protein serine/threonine kinase activity"/>
    <property type="evidence" value="ECO:0007669"/>
    <property type="project" value="TreeGrafter"/>
</dbReference>
<dbReference type="NCBIfam" id="TIGR03071">
    <property type="entry name" value="couple_hipA"/>
    <property type="match status" value="1"/>
</dbReference>
<reference evidence="7" key="1">
    <citation type="journal article" date="2010" name="BMC Genomics">
        <title>A genomic perspective on the potential of Actinobacillus succinogenes for industrial succinate production.</title>
        <authorList>
            <person name="McKinlay J.B."/>
            <person name="Laivenieks M."/>
            <person name="Schindler B.D."/>
            <person name="McKinlay A.A."/>
            <person name="Siddaramappa S."/>
            <person name="Challacombe J.F."/>
            <person name="Lowry S.R."/>
            <person name="Clum A."/>
            <person name="Lapidus A.L."/>
            <person name="Burkhart K.B."/>
            <person name="Harkins V."/>
            <person name="Vieille C."/>
        </authorList>
    </citation>
    <scope>NUCLEOTIDE SEQUENCE [LARGE SCALE GENOMIC DNA]</scope>
    <source>
        <strain evidence="7">ATCC 55618 / DSM 22257 / CCUG 43843 / 130Z</strain>
    </source>
</reference>
<dbReference type="KEGG" id="asu:Asuc_1315"/>
<dbReference type="PANTHER" id="PTHR37419:SF1">
    <property type="entry name" value="SERINE_THREONINE-PROTEIN KINASE TOXIN HIPA"/>
    <property type="match status" value="1"/>
</dbReference>
<accession>A6VNX8</accession>
<dbReference type="Proteomes" id="UP000001114">
    <property type="component" value="Chromosome"/>
</dbReference>
<name>A6VNX8_ACTSZ</name>
<dbReference type="HOGENOM" id="CLU_030167_2_1_6"/>
<dbReference type="GO" id="GO:0005829">
    <property type="term" value="C:cytosol"/>
    <property type="evidence" value="ECO:0007669"/>
    <property type="project" value="TreeGrafter"/>
</dbReference>
<evidence type="ECO:0000256" key="1">
    <source>
        <dbReference type="ARBA" id="ARBA00010164"/>
    </source>
</evidence>
<dbReference type="RefSeq" id="WP_012073052.1">
    <property type="nucleotide sequence ID" value="NC_009655.1"/>
</dbReference>
<sequence>MVNQILTLAMNGIEVGEWRKFADGSTAFQYYPSWLEASRSRAISLSLPLSNKVYHGDVVYNFFDNLLPDNELIRSRIQQRFQTTTKSPFDLLSAIGQDCVGAIQLYAKSPSSIKSILSQPLTEQEIEHTLLNYQSLPLGMKEQEDFRISLAGAQEKTALLYHQGQWHRPLAATPTTHIFKLPIGIVGQGQIDLSDSCENEWLCLQILAKFGLKVPSTEIAHFGNTQVLIVERFDRRWAKDNSHLIRLPQEDMCQAFNIAPARKYEADGGVGILPIMRLLKGSSNAMEDQKDFFKAQILFWLLCAIDGHAKNFSIFLAPNNRYKLTLFYDVISAYPLIKPNGLQRQKVKMAMAWHGEKNKHYLWDKIQLRHIFHTAKLAGLSAQIVEEILHEICVSVRKLSDISIEHIPINIAEPILNGVEKRVEMVKGTF</sequence>
<dbReference type="EMBL" id="CP000746">
    <property type="protein sequence ID" value="ABR74675.1"/>
    <property type="molecule type" value="Genomic_DNA"/>
</dbReference>
<dbReference type="InterPro" id="IPR017508">
    <property type="entry name" value="HipA_N1"/>
</dbReference>
<dbReference type="InterPro" id="IPR052028">
    <property type="entry name" value="HipA_Ser/Thr_kinase"/>
</dbReference>
<organism evidence="6 7">
    <name type="scientific">Actinobacillus succinogenes (strain ATCC 55618 / DSM 22257 / CCUG 43843 / 130Z)</name>
    <dbReference type="NCBI Taxonomy" id="339671"/>
    <lineage>
        <taxon>Bacteria</taxon>
        <taxon>Pseudomonadati</taxon>
        <taxon>Pseudomonadota</taxon>
        <taxon>Gammaproteobacteria</taxon>
        <taxon>Pasteurellales</taxon>
        <taxon>Pasteurellaceae</taxon>
        <taxon>Actinobacillus</taxon>
    </lineage>
</organism>
<comment type="similarity">
    <text evidence="1">Belongs to the HipA Ser/Thr kinase family.</text>
</comment>
<dbReference type="Pfam" id="PF13657">
    <property type="entry name" value="Couple_hipA"/>
    <property type="match status" value="1"/>
</dbReference>
<dbReference type="InterPro" id="IPR012893">
    <property type="entry name" value="HipA-like_C"/>
</dbReference>
<evidence type="ECO:0000259" key="4">
    <source>
        <dbReference type="Pfam" id="PF07804"/>
    </source>
</evidence>
<dbReference type="Pfam" id="PF07804">
    <property type="entry name" value="HipA_C"/>
    <property type="match status" value="1"/>
</dbReference>
<keyword evidence="3" id="KW-0418">Kinase</keyword>
<proteinExistence type="inferred from homology"/>
<protein>
    <submittedName>
        <fullName evidence="6">HipA domain protein</fullName>
    </submittedName>
</protein>
<dbReference type="STRING" id="339671.Asuc_1315"/>
<keyword evidence="7" id="KW-1185">Reference proteome</keyword>
<evidence type="ECO:0000259" key="5">
    <source>
        <dbReference type="Pfam" id="PF13657"/>
    </source>
</evidence>
<dbReference type="PANTHER" id="PTHR37419">
    <property type="entry name" value="SERINE/THREONINE-PROTEIN KINASE TOXIN HIPA"/>
    <property type="match status" value="1"/>
</dbReference>
<evidence type="ECO:0000256" key="3">
    <source>
        <dbReference type="ARBA" id="ARBA00022777"/>
    </source>
</evidence>
<evidence type="ECO:0000256" key="2">
    <source>
        <dbReference type="ARBA" id="ARBA00022679"/>
    </source>
</evidence>
<dbReference type="OrthoDB" id="9805913at2"/>
<dbReference type="eggNOG" id="COG3550">
    <property type="taxonomic scope" value="Bacteria"/>
</dbReference>
<feature type="domain" description="HipA-like C-terminal" evidence="4">
    <location>
        <begin position="148"/>
        <end position="396"/>
    </location>
</feature>